<reference evidence="1 2" key="1">
    <citation type="journal article" date="2018" name="Mol. Ecol.">
        <title>The obligate alkalophilic soda-lake fungus Sodiomyces alkalinus has shifted to a protein diet.</title>
        <authorList>
            <person name="Grum-Grzhimaylo A.A."/>
            <person name="Falkoski D.L."/>
            <person name="van den Heuvel J."/>
            <person name="Valero-Jimenez C.A."/>
            <person name="Min B."/>
            <person name="Choi I.G."/>
            <person name="Lipzen A."/>
            <person name="Daum C.G."/>
            <person name="Aanen D.K."/>
            <person name="Tsang A."/>
            <person name="Henrissat B."/>
            <person name="Bilanenko E.N."/>
            <person name="de Vries R.P."/>
            <person name="van Kan J.A.L."/>
            <person name="Grigoriev I.V."/>
            <person name="Debets A.J.M."/>
        </authorList>
    </citation>
    <scope>NUCLEOTIDE SEQUENCE [LARGE SCALE GENOMIC DNA]</scope>
    <source>
        <strain evidence="1 2">F11</strain>
    </source>
</reference>
<organism evidence="1 2">
    <name type="scientific">Sodiomyces alkalinus (strain CBS 110278 / VKM F-3762 / F11)</name>
    <name type="common">Alkaliphilic filamentous fungus</name>
    <dbReference type="NCBI Taxonomy" id="1314773"/>
    <lineage>
        <taxon>Eukaryota</taxon>
        <taxon>Fungi</taxon>
        <taxon>Dikarya</taxon>
        <taxon>Ascomycota</taxon>
        <taxon>Pezizomycotina</taxon>
        <taxon>Sordariomycetes</taxon>
        <taxon>Hypocreomycetidae</taxon>
        <taxon>Glomerellales</taxon>
        <taxon>Plectosphaerellaceae</taxon>
        <taxon>Sodiomyces</taxon>
    </lineage>
</organism>
<gene>
    <name evidence="1" type="ORF">SODALDRAFT_268055</name>
</gene>
<dbReference type="EMBL" id="ML119051">
    <property type="protein sequence ID" value="ROT42702.1"/>
    <property type="molecule type" value="Genomic_DNA"/>
</dbReference>
<name>A0A3N2Q7I3_SODAK</name>
<dbReference type="OrthoDB" id="4827687at2759"/>
<keyword evidence="2" id="KW-1185">Reference proteome</keyword>
<sequence>MCELHPYRCPVCATHWQGHQKLASCEQSDPETRCPERLCMYVGNPKRPRRKECESCAQVRELLEEYEIDKGNKGT</sequence>
<dbReference type="Proteomes" id="UP000272025">
    <property type="component" value="Unassembled WGS sequence"/>
</dbReference>
<accession>A0A3N2Q7I3</accession>
<evidence type="ECO:0000313" key="2">
    <source>
        <dbReference type="Proteomes" id="UP000272025"/>
    </source>
</evidence>
<dbReference type="GeneID" id="39576066"/>
<dbReference type="AlphaFoldDB" id="A0A3N2Q7I3"/>
<proteinExistence type="predicted"/>
<dbReference type="RefSeq" id="XP_028470508.1">
    <property type="nucleotide sequence ID" value="XM_028607588.1"/>
</dbReference>
<protein>
    <submittedName>
        <fullName evidence="1">Uncharacterized protein</fullName>
    </submittedName>
</protein>
<evidence type="ECO:0000313" key="1">
    <source>
        <dbReference type="EMBL" id="ROT42702.1"/>
    </source>
</evidence>